<dbReference type="AlphaFoldDB" id="A0AAV7YFQ8"/>
<dbReference type="GO" id="GO:0005525">
    <property type="term" value="F:GTP binding"/>
    <property type="evidence" value="ECO:0007669"/>
    <property type="project" value="InterPro"/>
</dbReference>
<dbReference type="SMART" id="SM00176">
    <property type="entry name" value="RAN"/>
    <property type="match status" value="1"/>
</dbReference>
<accession>A0AAV7YFQ8</accession>
<sequence length="227" mass="26043">MTYINSSSSSDEEENDQIVIKIVMLGQCGTGKTSIVIRFVKDEFIENTKTTVGANFFLRSMNFDEKTFCVRLWDTSGQERFDSLTPLYYRNANIAILVYDVKNITSLEKVKYWVKEIKNNVKVMPLLVIVGNKMDEYNEELDYDTLEKAKLISKKIGATVAQTSAKTGEGINQLFEDITKKLILERSSQFFNSIELNNYTNSSSQQPDLDTKVKLEEDEEERGLCCW</sequence>
<dbReference type="NCBIfam" id="TIGR00231">
    <property type="entry name" value="small_GTP"/>
    <property type="match status" value="1"/>
</dbReference>
<protein>
    <submittedName>
        <fullName evidence="2">Ras-related protein rab-5c</fullName>
    </submittedName>
</protein>
<comment type="caution">
    <text evidence="2">The sequence shown here is derived from an EMBL/GenBank/DDBJ whole genome shotgun (WGS) entry which is preliminary data.</text>
</comment>
<dbReference type="SMART" id="SM00174">
    <property type="entry name" value="RHO"/>
    <property type="match status" value="1"/>
</dbReference>
<name>A0AAV7YFQ8_9EUKA</name>
<dbReference type="Proteomes" id="UP001146793">
    <property type="component" value="Unassembled WGS sequence"/>
</dbReference>
<evidence type="ECO:0000313" key="3">
    <source>
        <dbReference type="EMBL" id="KAJ6228625.1"/>
    </source>
</evidence>
<dbReference type="PANTHER" id="PTHR47978">
    <property type="match status" value="1"/>
</dbReference>
<reference evidence="3" key="1">
    <citation type="submission" date="2022-08" db="EMBL/GenBank/DDBJ databases">
        <title>Novel sulfate-reducing endosymbionts in the free-living metamonad Anaeramoeba.</title>
        <authorList>
            <person name="Jerlstrom-Hultqvist J."/>
            <person name="Cepicka I."/>
            <person name="Gallot-Lavallee L."/>
            <person name="Salas-Leiva D."/>
            <person name="Curtis B.A."/>
            <person name="Zahonova K."/>
            <person name="Pipaliya S."/>
            <person name="Dacks J."/>
            <person name="Roger A.J."/>
        </authorList>
    </citation>
    <scope>NUCLEOTIDE SEQUENCE</scope>
    <source>
        <strain evidence="3">Schooner1</strain>
    </source>
</reference>
<dbReference type="PRINTS" id="PR00449">
    <property type="entry name" value="RASTRNSFRMNG"/>
</dbReference>
<dbReference type="SMART" id="SM00175">
    <property type="entry name" value="RAB"/>
    <property type="match status" value="1"/>
</dbReference>
<proteinExistence type="predicted"/>
<dbReference type="SMART" id="SM00177">
    <property type="entry name" value="ARF"/>
    <property type="match status" value="1"/>
</dbReference>
<dbReference type="PROSITE" id="PS51419">
    <property type="entry name" value="RAB"/>
    <property type="match status" value="1"/>
</dbReference>
<dbReference type="PROSITE" id="PS51420">
    <property type="entry name" value="RHO"/>
    <property type="match status" value="1"/>
</dbReference>
<dbReference type="SUPFAM" id="SSF52540">
    <property type="entry name" value="P-loop containing nucleoside triphosphate hydrolases"/>
    <property type="match status" value="1"/>
</dbReference>
<dbReference type="Gene3D" id="3.40.50.300">
    <property type="entry name" value="P-loop containing nucleotide triphosphate hydrolases"/>
    <property type="match status" value="1"/>
</dbReference>
<keyword evidence="5" id="KW-1185">Reference proteome</keyword>
<dbReference type="InterPro" id="IPR027417">
    <property type="entry name" value="P-loop_NTPase"/>
</dbReference>
<evidence type="ECO:0000313" key="5">
    <source>
        <dbReference type="Proteomes" id="UP001150062"/>
    </source>
</evidence>
<dbReference type="Proteomes" id="UP001150062">
    <property type="component" value="Unassembled WGS sequence"/>
</dbReference>
<dbReference type="SMART" id="SM00173">
    <property type="entry name" value="RAS"/>
    <property type="match status" value="1"/>
</dbReference>
<dbReference type="EMBL" id="JANTQA010000063">
    <property type="protein sequence ID" value="KAJ3427519.1"/>
    <property type="molecule type" value="Genomic_DNA"/>
</dbReference>
<evidence type="ECO:0000313" key="4">
    <source>
        <dbReference type="Proteomes" id="UP001146793"/>
    </source>
</evidence>
<dbReference type="Pfam" id="PF00071">
    <property type="entry name" value="Ras"/>
    <property type="match status" value="1"/>
</dbReference>
<dbReference type="InterPro" id="IPR001806">
    <property type="entry name" value="Small_GTPase"/>
</dbReference>
<dbReference type="FunFam" id="3.40.50.300:FF:000808">
    <property type="entry name" value="Small GTP-binding protein, putative"/>
    <property type="match status" value="1"/>
</dbReference>
<dbReference type="GO" id="GO:0003924">
    <property type="term" value="F:GTPase activity"/>
    <property type="evidence" value="ECO:0007669"/>
    <property type="project" value="InterPro"/>
</dbReference>
<keyword evidence="1" id="KW-0547">Nucleotide-binding</keyword>
<organism evidence="2 4">
    <name type="scientific">Anaeramoeba flamelloides</name>
    <dbReference type="NCBI Taxonomy" id="1746091"/>
    <lineage>
        <taxon>Eukaryota</taxon>
        <taxon>Metamonada</taxon>
        <taxon>Anaeramoebidae</taxon>
        <taxon>Anaeramoeba</taxon>
    </lineage>
</organism>
<gene>
    <name evidence="2" type="ORF">M0812_27106</name>
    <name evidence="3" type="ORF">M0813_08662</name>
</gene>
<dbReference type="EMBL" id="JAOAOG010000326">
    <property type="protein sequence ID" value="KAJ6228625.1"/>
    <property type="molecule type" value="Genomic_DNA"/>
</dbReference>
<dbReference type="InterPro" id="IPR005225">
    <property type="entry name" value="Small_GTP-bd"/>
</dbReference>
<reference evidence="2" key="2">
    <citation type="submission" date="2022-08" db="EMBL/GenBank/DDBJ databases">
        <title>Novel sulphate-reducing endosymbionts in the free-living metamonad Anaeramoeba.</title>
        <authorList>
            <person name="Jerlstrom-Hultqvist J."/>
            <person name="Cepicka I."/>
            <person name="Gallot-Lavallee L."/>
            <person name="Salas-Leiva D."/>
            <person name="Curtis B.A."/>
            <person name="Zahonova K."/>
            <person name="Pipaliya S."/>
            <person name="Dacks J."/>
            <person name="Roger A.J."/>
        </authorList>
    </citation>
    <scope>NUCLEOTIDE SEQUENCE</scope>
    <source>
        <strain evidence="2">Busselton2</strain>
    </source>
</reference>
<evidence type="ECO:0000313" key="2">
    <source>
        <dbReference type="EMBL" id="KAJ3427519.1"/>
    </source>
</evidence>
<evidence type="ECO:0000256" key="1">
    <source>
        <dbReference type="ARBA" id="ARBA00022741"/>
    </source>
</evidence>
<dbReference type="PROSITE" id="PS51421">
    <property type="entry name" value="RAS"/>
    <property type="match status" value="1"/>
</dbReference>